<dbReference type="GO" id="GO:0070988">
    <property type="term" value="P:demethylation"/>
    <property type="evidence" value="ECO:0007669"/>
    <property type="project" value="InterPro"/>
</dbReference>
<dbReference type="GO" id="GO:0046872">
    <property type="term" value="F:metal ion binding"/>
    <property type="evidence" value="ECO:0007669"/>
    <property type="project" value="UniProtKB-KW"/>
</dbReference>
<evidence type="ECO:0000313" key="4">
    <source>
        <dbReference type="Proteomes" id="UP000050795"/>
    </source>
</evidence>
<organism evidence="4 5">
    <name type="scientific">Trichobilharzia regenti</name>
    <name type="common">Nasal bird schistosome</name>
    <dbReference type="NCBI Taxonomy" id="157069"/>
    <lineage>
        <taxon>Eukaryota</taxon>
        <taxon>Metazoa</taxon>
        <taxon>Spiralia</taxon>
        <taxon>Lophotrochozoa</taxon>
        <taxon>Platyhelminthes</taxon>
        <taxon>Trematoda</taxon>
        <taxon>Digenea</taxon>
        <taxon>Strigeidida</taxon>
        <taxon>Schistosomatoidea</taxon>
        <taxon>Schistosomatidae</taxon>
        <taxon>Trichobilharzia</taxon>
    </lineage>
</organism>
<sequence length="299" mass="33796">MLPKCGCKGIRSCAVCEVNSIPDSVSEFTFCSKCCIAEIEKSALSSGETHTHENGFSFPGVEVIQDFISESEEAMLISVIDEQPWFLSQSGRRKQDYGPKVNFKRQKVHVGEFCGLPAYCKFLITRYNDQLKEKIPPDEEFLPVELCNLEYESDRGACIVPHFDDSWLWGERLVTVNLCGSTCLTFTLPSNDAVNGINDELQRIQSCLSKEILTDDTICVRVPLDRRSLVVVSGPARYLWQHEIRRSDIPTRRIAMTFRELSDIFTPGFDNLTSEQTIGKELLQIASTYNGRVCNKQNV</sequence>
<dbReference type="PANTHER" id="PTHR12463">
    <property type="entry name" value="OXYGENASE-RELATED"/>
    <property type="match status" value="1"/>
</dbReference>
<dbReference type="SUPFAM" id="SSF51197">
    <property type="entry name" value="Clavaminate synthase-like"/>
    <property type="match status" value="1"/>
</dbReference>
<dbReference type="WBParaSite" id="TREG1_79050.1">
    <property type="protein sequence ID" value="TREG1_79050.1"/>
    <property type="gene ID" value="TREG1_79050"/>
</dbReference>
<comment type="cofactor">
    <cofactor evidence="1">
        <name>Fe(2+)</name>
        <dbReference type="ChEBI" id="CHEBI:29033"/>
    </cofactor>
</comment>
<comment type="similarity">
    <text evidence="2">Belongs to the iron/ascorbate-dependent oxidoreductase family.</text>
</comment>
<dbReference type="InterPro" id="IPR037151">
    <property type="entry name" value="AlkB-like_sf"/>
</dbReference>
<dbReference type="InterPro" id="IPR005123">
    <property type="entry name" value="Oxoglu/Fe-dep_dioxygenase_dom"/>
</dbReference>
<dbReference type="GO" id="GO:0016491">
    <property type="term" value="F:oxidoreductase activity"/>
    <property type="evidence" value="ECO:0007669"/>
    <property type="project" value="UniProtKB-KW"/>
</dbReference>
<dbReference type="Proteomes" id="UP000050795">
    <property type="component" value="Unassembled WGS sequence"/>
</dbReference>
<protein>
    <recommendedName>
        <fullName evidence="3">Fe2OG dioxygenase domain-containing protein</fullName>
    </recommendedName>
</protein>
<reference evidence="5" key="2">
    <citation type="submission" date="2023-11" db="UniProtKB">
        <authorList>
            <consortium name="WormBaseParasite"/>
        </authorList>
    </citation>
    <scope>IDENTIFICATION</scope>
</reference>
<dbReference type="GO" id="GO:0032451">
    <property type="term" value="F:demethylase activity"/>
    <property type="evidence" value="ECO:0007669"/>
    <property type="project" value="TreeGrafter"/>
</dbReference>
<keyword evidence="2" id="KW-0560">Oxidoreductase</keyword>
<keyword evidence="2" id="KW-0408">Iron</keyword>
<dbReference type="PANTHER" id="PTHR12463:SF0">
    <property type="entry name" value="ALPHA-KETOGLUTARATE-DEPENDENT DIOXYGENASE ALKB HOMOLOG 4"/>
    <property type="match status" value="1"/>
</dbReference>
<evidence type="ECO:0000256" key="1">
    <source>
        <dbReference type="ARBA" id="ARBA00001954"/>
    </source>
</evidence>
<dbReference type="AlphaFoldDB" id="A0AA85KB85"/>
<dbReference type="PROSITE" id="PS51471">
    <property type="entry name" value="FE2OG_OXY"/>
    <property type="match status" value="1"/>
</dbReference>
<evidence type="ECO:0000313" key="5">
    <source>
        <dbReference type="WBParaSite" id="TREG1_79050.1"/>
    </source>
</evidence>
<dbReference type="InterPro" id="IPR032857">
    <property type="entry name" value="ALKBH4"/>
</dbReference>
<dbReference type="Gene3D" id="2.60.120.590">
    <property type="entry name" value="Alpha-ketoglutarate-dependent dioxygenase AlkB-like"/>
    <property type="match status" value="1"/>
</dbReference>
<keyword evidence="2" id="KW-0479">Metal-binding</keyword>
<evidence type="ECO:0000259" key="3">
    <source>
        <dbReference type="PROSITE" id="PS51471"/>
    </source>
</evidence>
<evidence type="ECO:0000256" key="2">
    <source>
        <dbReference type="RuleBase" id="RU003682"/>
    </source>
</evidence>
<proteinExistence type="inferred from homology"/>
<reference evidence="4" key="1">
    <citation type="submission" date="2022-06" db="EMBL/GenBank/DDBJ databases">
        <authorList>
            <person name="Berger JAMES D."/>
            <person name="Berger JAMES D."/>
        </authorList>
    </citation>
    <scope>NUCLEOTIDE SEQUENCE [LARGE SCALE GENOMIC DNA]</scope>
</reference>
<keyword evidence="4" id="KW-1185">Reference proteome</keyword>
<name>A0AA85KB85_TRIRE</name>
<feature type="domain" description="Fe2OG dioxygenase" evidence="3">
    <location>
        <begin position="143"/>
        <end position="262"/>
    </location>
</feature>
<accession>A0AA85KB85</accession>